<evidence type="ECO:0000256" key="6">
    <source>
        <dbReference type="ARBA" id="ARBA00022630"/>
    </source>
</evidence>
<dbReference type="InterPro" id="IPR009100">
    <property type="entry name" value="AcylCoA_DH/oxidase_NM_dom_sf"/>
</dbReference>
<feature type="domain" description="Acyl-CoA oxidase C-alpha1" evidence="15">
    <location>
        <begin position="1134"/>
        <end position="1295"/>
    </location>
</feature>
<evidence type="ECO:0000256" key="3">
    <source>
        <dbReference type="ARBA" id="ARBA00004846"/>
    </source>
</evidence>
<feature type="domain" description="Acyl-CoA oxidase C-terminal" evidence="12">
    <location>
        <begin position="679"/>
        <end position="845"/>
    </location>
</feature>
<evidence type="ECO:0000256" key="2">
    <source>
        <dbReference type="ARBA" id="ARBA00004275"/>
    </source>
</evidence>
<feature type="domain" description="Acyl-CoA oxidase/dehydrogenase middle" evidence="13">
    <location>
        <begin position="341"/>
        <end position="450"/>
    </location>
</feature>
<evidence type="ECO:0000256" key="7">
    <source>
        <dbReference type="ARBA" id="ARBA00022827"/>
    </source>
</evidence>
<dbReference type="EnsemblMetazoa" id="AEPI009359-RA">
    <property type="protein sequence ID" value="AEPI009359-PA"/>
    <property type="gene ID" value="AEPI009359"/>
</dbReference>
<name>A0A182PQX8_9DIPT</name>
<dbReference type="Proteomes" id="UP000075885">
    <property type="component" value="Unassembled WGS sequence"/>
</dbReference>
<evidence type="ECO:0000256" key="9">
    <source>
        <dbReference type="ARBA" id="ARBA00023002"/>
    </source>
</evidence>
<comment type="similarity">
    <text evidence="4">Belongs to the acyl-CoA oxidase family.</text>
</comment>
<evidence type="ECO:0000256" key="5">
    <source>
        <dbReference type="ARBA" id="ARBA00012870"/>
    </source>
</evidence>
<organism evidence="16 17">
    <name type="scientific">Anopheles epiroticus</name>
    <dbReference type="NCBI Taxonomy" id="199890"/>
    <lineage>
        <taxon>Eukaryota</taxon>
        <taxon>Metazoa</taxon>
        <taxon>Ecdysozoa</taxon>
        <taxon>Arthropoda</taxon>
        <taxon>Hexapoda</taxon>
        <taxon>Insecta</taxon>
        <taxon>Pterygota</taxon>
        <taxon>Neoptera</taxon>
        <taxon>Endopterygota</taxon>
        <taxon>Diptera</taxon>
        <taxon>Nematocera</taxon>
        <taxon>Culicoidea</taxon>
        <taxon>Culicidae</taxon>
        <taxon>Anophelinae</taxon>
        <taxon>Anopheles</taxon>
    </lineage>
</organism>
<reference evidence="16" key="2">
    <citation type="submission" date="2020-05" db="UniProtKB">
        <authorList>
            <consortium name="EnsemblMetazoa"/>
        </authorList>
    </citation>
    <scope>IDENTIFICATION</scope>
    <source>
        <strain evidence="16">Epiroticus2</strain>
    </source>
</reference>
<feature type="domain" description="Acyl-coenzyme A oxidase N-terminal" evidence="14">
    <location>
        <begin position="20"/>
        <end position="146"/>
    </location>
</feature>
<dbReference type="GO" id="GO:0071949">
    <property type="term" value="F:FAD binding"/>
    <property type="evidence" value="ECO:0007669"/>
    <property type="project" value="InterPro"/>
</dbReference>
<dbReference type="Gene3D" id="1.10.540.10">
    <property type="entry name" value="Acyl-CoA dehydrogenase/oxidase, N-terminal domain"/>
    <property type="match status" value="2"/>
</dbReference>
<dbReference type="GO" id="GO:0005504">
    <property type="term" value="F:fatty acid binding"/>
    <property type="evidence" value="ECO:0007669"/>
    <property type="project" value="TreeGrafter"/>
</dbReference>
<keyword evidence="8" id="KW-0276">Fatty acid metabolism</keyword>
<keyword evidence="10" id="KW-0443">Lipid metabolism</keyword>
<keyword evidence="7" id="KW-0274">FAD</keyword>
<dbReference type="InterPro" id="IPR036250">
    <property type="entry name" value="AcylCo_DH-like_C"/>
</dbReference>
<feature type="domain" description="Acyl-CoA oxidase C-alpha1" evidence="15">
    <location>
        <begin position="480"/>
        <end position="641"/>
    </location>
</feature>
<keyword evidence="17" id="KW-1185">Reference proteome</keyword>
<keyword evidence="11" id="KW-0576">Peroxisome</keyword>
<dbReference type="InterPro" id="IPR012258">
    <property type="entry name" value="Acyl-CoA_oxidase"/>
</dbReference>
<dbReference type="InterPro" id="IPR055060">
    <property type="entry name" value="ACOX_C_alpha1"/>
</dbReference>
<evidence type="ECO:0000313" key="17">
    <source>
        <dbReference type="Proteomes" id="UP000075885"/>
    </source>
</evidence>
<evidence type="ECO:0000256" key="11">
    <source>
        <dbReference type="ARBA" id="ARBA00023140"/>
    </source>
</evidence>
<comment type="cofactor">
    <cofactor evidence="1">
        <name>FAD</name>
        <dbReference type="ChEBI" id="CHEBI:57692"/>
    </cofactor>
</comment>
<feature type="domain" description="Acyl-CoA oxidase/dehydrogenase middle" evidence="13">
    <location>
        <begin position="150"/>
        <end position="259"/>
    </location>
</feature>
<evidence type="ECO:0000256" key="4">
    <source>
        <dbReference type="ARBA" id="ARBA00006288"/>
    </source>
</evidence>
<dbReference type="Gene3D" id="2.40.110.10">
    <property type="entry name" value="Butyryl-CoA Dehydrogenase, subunit A, domain 2"/>
    <property type="match status" value="3"/>
</dbReference>
<dbReference type="InterPro" id="IPR006091">
    <property type="entry name" value="Acyl-CoA_Oxase/DH_mid-dom"/>
</dbReference>
<dbReference type="SUPFAM" id="SSF56645">
    <property type="entry name" value="Acyl-CoA dehydrogenase NM domain-like"/>
    <property type="match status" value="3"/>
</dbReference>
<dbReference type="InterPro" id="IPR037069">
    <property type="entry name" value="AcylCoA_DH/ox_N_sf"/>
</dbReference>
<dbReference type="FunFam" id="1.20.140.10:FF:000005">
    <property type="entry name" value="Acyl-coenzyme A oxidase"/>
    <property type="match status" value="2"/>
</dbReference>
<feature type="domain" description="Acyl-CoA oxidase C-terminal" evidence="12">
    <location>
        <begin position="1333"/>
        <end position="1498"/>
    </location>
</feature>
<dbReference type="InterPro" id="IPR046373">
    <property type="entry name" value="Acyl-CoA_Oxase/DH_mid-dom_sf"/>
</dbReference>
<evidence type="ECO:0000256" key="1">
    <source>
        <dbReference type="ARBA" id="ARBA00001974"/>
    </source>
</evidence>
<dbReference type="Pfam" id="PF02770">
    <property type="entry name" value="Acyl-CoA_dh_M"/>
    <property type="match status" value="3"/>
</dbReference>
<dbReference type="FunFam" id="1.10.540.10:FF:000033">
    <property type="entry name" value="Acyl-coenzyme A oxidase"/>
    <property type="match status" value="1"/>
</dbReference>
<evidence type="ECO:0000259" key="15">
    <source>
        <dbReference type="Pfam" id="PF22924"/>
    </source>
</evidence>
<evidence type="ECO:0000259" key="13">
    <source>
        <dbReference type="Pfam" id="PF02770"/>
    </source>
</evidence>
<comment type="subcellular location">
    <subcellularLocation>
        <location evidence="2">Peroxisome</location>
    </subcellularLocation>
</comment>
<dbReference type="GO" id="GO:0003997">
    <property type="term" value="F:acyl-CoA oxidase activity"/>
    <property type="evidence" value="ECO:0007669"/>
    <property type="project" value="UniProtKB-EC"/>
</dbReference>
<accession>A0A182PQX8</accession>
<feature type="domain" description="Acyl-CoA oxidase/dehydrogenase middle" evidence="13">
    <location>
        <begin position="995"/>
        <end position="1104"/>
    </location>
</feature>
<dbReference type="GO" id="GO:0005777">
    <property type="term" value="C:peroxisome"/>
    <property type="evidence" value="ECO:0007669"/>
    <property type="project" value="UniProtKB-SubCell"/>
</dbReference>
<protein>
    <recommendedName>
        <fullName evidence="5">acyl-CoA oxidase</fullName>
        <ecNumber evidence="5">1.3.3.6</ecNumber>
    </recommendedName>
</protein>
<dbReference type="Pfam" id="PF14749">
    <property type="entry name" value="Acyl-CoA_ox_N"/>
    <property type="match status" value="3"/>
</dbReference>
<dbReference type="GO" id="GO:0033540">
    <property type="term" value="P:fatty acid beta-oxidation using acyl-CoA oxidase"/>
    <property type="evidence" value="ECO:0007669"/>
    <property type="project" value="TreeGrafter"/>
</dbReference>
<dbReference type="PANTHER" id="PTHR10909:SF250">
    <property type="entry name" value="PEROXISOMAL ACYL-COENZYME A OXIDASE 1"/>
    <property type="match status" value="1"/>
</dbReference>
<dbReference type="FunFam" id="1.20.140.10:FF:000013">
    <property type="entry name" value="Acyl-coenzyme A oxidase"/>
    <property type="match status" value="2"/>
</dbReference>
<dbReference type="FunFam" id="2.40.110.10:FF:000003">
    <property type="entry name" value="Acyl-coenzyme A oxidase"/>
    <property type="match status" value="3"/>
</dbReference>
<dbReference type="PANTHER" id="PTHR10909">
    <property type="entry name" value="ELECTRON TRANSPORT OXIDOREDUCTASE"/>
    <property type="match status" value="1"/>
</dbReference>
<comment type="pathway">
    <text evidence="3">Lipid metabolism; peroxisomal fatty acid beta-oxidation.</text>
</comment>
<keyword evidence="9" id="KW-0560">Oxidoreductase</keyword>
<dbReference type="VEuPathDB" id="VectorBase:AEPI009359"/>
<dbReference type="SUPFAM" id="SSF47203">
    <property type="entry name" value="Acyl-CoA dehydrogenase C-terminal domain-like"/>
    <property type="match status" value="4"/>
</dbReference>
<dbReference type="InterPro" id="IPR029320">
    <property type="entry name" value="Acyl-CoA_ox_N"/>
</dbReference>
<evidence type="ECO:0000313" key="16">
    <source>
        <dbReference type="EnsemblMetazoa" id="AEPI009359-PA"/>
    </source>
</evidence>
<evidence type="ECO:0000256" key="8">
    <source>
        <dbReference type="ARBA" id="ARBA00022832"/>
    </source>
</evidence>
<proteinExistence type="inferred from homology"/>
<sequence length="1502" mass="168237">MPASTVNKDLQAERDKGSFDKNEFTLWWVGGKEKLKEKQDLETFFANDPDFHNETPIHFLSHKELYEETIRQATAIFRKVRKFHEDRGNGDPSNYMHILGGLLGNGIIRQGNPIGIHFAMFIPALLGHGSPEQQAEWLPRALKCQMLGTYAQTELGHGTFLRGLETTATYDERTQEFVLESPTLSSYKWWPGGLAHTANYCVVMAQLYSKGKCHGIQPFIVQLRDEETHMPLKGITIGEIGNKLGMNGVNNGFLGFDHVRIPRKNMLMKNAKLLEDGTFVKPPSQALTYGTMMFVRVMIVRDTALHLAKVATIPALLGHGSPEQQAEWLPRALKCQMLGTYAQTELGHGTFLRGLETTATYDERTQEFVLESPTLSSYKWWPGGLAHTANYCVVMAQLYSKGKCHGIQPFIVQLRDEETHMPLKGITIGEIGNKLGMNGVNNGYLGFEKVRIPRRNMLMKNAKLLEDGTFVKPPSQALTYGTMMFVRVMIVRDTALHLAKVATIAVRYSCVRRQSHINPDQPEVQVIDHLTQQYKLFPSIARSLVFKLTSDNLWEMYYQVTSELDQGNLERLPELHAIACCLKAVTTADAAKSVETLRMACGGHGYMTCANFYNTYGFVTAACTYEGENTVLLLQTARYLVKVWNQAVKGQPLGPTVQYLNSFIQSRISRHPWIDTVPGIVKALQTVAASKLRLANEHIEQRKKAGYTHEEAVNHTSLELAQTAEAHCRAFLVQSGYEMIEKLCQKVSPALAKVMRTIGELYAYNEALDSIGSLVRFTTISESDINRLQTKLESALLAIRPNAVNIVDGFAIPDILLGSPLGAYDGNVYERLYEEAQKSPLNKTMPSNSGTINKDLQAERDKCTFNNEEFTLWWVGGETKLKEKRFREDFFLNDPELQEKVPLHFLSHKELYEESVRKATVAFRKVRKLQEMGQDGVDNYSALLGGLLGTGILKQGNPLTVHYVMFLPAILGHGTPEQQAEWFGRAWNCEVIGTYAQTELGHGTFLRGLETTATYDEQTKEFVLHSPTLTAYKWWPGGLAHTANYCVVMAQLYSKGKCHGIQPFIVQLRDEETHMPLKGITIGEIGNKLGMNGVNNGFLGFDHVRIPRKNMLMKNAKLLEDGTFVKPPSQALTYGTMMFVRVVICRDMAAYLSKAVTIAVRYSAVRRQSHINPDQPEVQVIDHLTQQYKLFPAIAKSIIFKLTSDNLWEMYNQVTSELDKGDLERLPELHAIACCLKAITTADAATGVEVCRLACGGHGYMTCSNFYGTYGMVTAACTYEGENTVLLLQTARYLMKAWQQALRGQELVPTVQYLARFLSSKNRRMEWDHSIGGIIRALQTVAAGKLRLAAEHIEQRQKRGATLEEATNQTSIELARTADAHCRAFLVQSGYEMIEKGCETASPEVAKVLRTIYHLYAYDEALKALGDLLRFTTISESDINRLQAKLEGTLAELRPNAVGIVDSFDIPDDVLGSPLGAYDGNVYERLYEEAKKSPLNQASSEK</sequence>
<evidence type="ECO:0000259" key="12">
    <source>
        <dbReference type="Pfam" id="PF01756"/>
    </source>
</evidence>
<dbReference type="InterPro" id="IPR002655">
    <property type="entry name" value="Acyl-CoA_oxidase_C"/>
</dbReference>
<reference evidence="17" key="1">
    <citation type="submission" date="2013-03" db="EMBL/GenBank/DDBJ databases">
        <title>The Genome Sequence of Anopheles epiroticus epiroticus2.</title>
        <authorList>
            <consortium name="The Broad Institute Genomics Platform"/>
            <person name="Neafsey D.E."/>
            <person name="Howell P."/>
            <person name="Walker B."/>
            <person name="Young S.K."/>
            <person name="Zeng Q."/>
            <person name="Gargeya S."/>
            <person name="Fitzgerald M."/>
            <person name="Haas B."/>
            <person name="Abouelleil A."/>
            <person name="Allen A.W."/>
            <person name="Alvarado L."/>
            <person name="Arachchi H.M."/>
            <person name="Berlin A.M."/>
            <person name="Chapman S.B."/>
            <person name="Gainer-Dewar J."/>
            <person name="Goldberg J."/>
            <person name="Griggs A."/>
            <person name="Gujja S."/>
            <person name="Hansen M."/>
            <person name="Howarth C."/>
            <person name="Imamovic A."/>
            <person name="Ireland A."/>
            <person name="Larimer J."/>
            <person name="McCowan C."/>
            <person name="Murphy C."/>
            <person name="Pearson M."/>
            <person name="Poon T.W."/>
            <person name="Priest M."/>
            <person name="Roberts A."/>
            <person name="Saif S."/>
            <person name="Shea T."/>
            <person name="Sisk P."/>
            <person name="Sykes S."/>
            <person name="Wortman J."/>
            <person name="Nusbaum C."/>
            <person name="Birren B."/>
        </authorList>
    </citation>
    <scope>NUCLEOTIDE SEQUENCE [LARGE SCALE GENOMIC DNA]</scope>
    <source>
        <strain evidence="17">Epiroticus2</strain>
    </source>
</reference>
<dbReference type="Pfam" id="PF22924">
    <property type="entry name" value="ACOX_C_alpha1"/>
    <property type="match status" value="2"/>
</dbReference>
<dbReference type="EC" id="1.3.3.6" evidence="5"/>
<feature type="domain" description="Acyl-coenzyme A oxidase N-terminal" evidence="14">
    <location>
        <begin position="866"/>
        <end position="992"/>
    </location>
</feature>
<dbReference type="Pfam" id="PF01756">
    <property type="entry name" value="ACOX"/>
    <property type="match status" value="2"/>
</dbReference>
<evidence type="ECO:0000256" key="10">
    <source>
        <dbReference type="ARBA" id="ARBA00023098"/>
    </source>
</evidence>
<keyword evidence="6" id="KW-0285">Flavoprotein</keyword>
<dbReference type="Gene3D" id="1.20.140.10">
    <property type="entry name" value="Butyryl-CoA Dehydrogenase, subunit A, domain 3"/>
    <property type="match status" value="4"/>
</dbReference>
<evidence type="ECO:0000259" key="14">
    <source>
        <dbReference type="Pfam" id="PF14749"/>
    </source>
</evidence>
<dbReference type="GO" id="GO:0055088">
    <property type="term" value="P:lipid homeostasis"/>
    <property type="evidence" value="ECO:0007669"/>
    <property type="project" value="TreeGrafter"/>
</dbReference>
<feature type="domain" description="Acyl-coenzyme A oxidase N-terminal" evidence="14">
    <location>
        <begin position="294"/>
        <end position="337"/>
    </location>
</feature>
<dbReference type="STRING" id="199890.A0A182PQX8"/>